<evidence type="ECO:0000256" key="6">
    <source>
        <dbReference type="ARBA" id="ARBA00022670"/>
    </source>
</evidence>
<dbReference type="InterPro" id="IPR029062">
    <property type="entry name" value="Class_I_gatase-like"/>
</dbReference>
<evidence type="ECO:0000256" key="2">
    <source>
        <dbReference type="ARBA" id="ARBA00002039"/>
    </source>
</evidence>
<dbReference type="GO" id="GO:0008236">
    <property type="term" value="F:serine-type peptidase activity"/>
    <property type="evidence" value="ECO:0007669"/>
    <property type="project" value="UniProtKB-KW"/>
</dbReference>
<comment type="function">
    <text evidence="2">Exopeptidase that catalyzes the hydrolytic cleavage of multi-L-arginyl-poly-L-aspartic acid (cyanophycin; a water-insoluble reserve polymer) into aspartate-arginine dipeptides.</text>
</comment>
<dbReference type="PIRSF" id="PIRSF032067">
    <property type="entry name" value="Cyanophycinase"/>
    <property type="match status" value="1"/>
</dbReference>
<evidence type="ECO:0000256" key="8">
    <source>
        <dbReference type="ARBA" id="ARBA00022825"/>
    </source>
</evidence>
<dbReference type="CDD" id="cd03145">
    <property type="entry name" value="GAT1_cyanophycinase"/>
    <property type="match status" value="1"/>
</dbReference>
<dbReference type="EC" id="3.4.15.6" evidence="4"/>
<feature type="active site" description="Charge relay system" evidence="9">
    <location>
        <position position="195"/>
    </location>
</feature>
<comment type="similarity">
    <text evidence="3">Belongs to the peptidase S51 family.</text>
</comment>
<dbReference type="AlphaFoldDB" id="I3E5G8"/>
<organism evidence="10 11">
    <name type="scientific">Bacillus methanolicus PB1</name>
    <dbReference type="NCBI Taxonomy" id="997296"/>
    <lineage>
        <taxon>Bacteria</taxon>
        <taxon>Bacillati</taxon>
        <taxon>Bacillota</taxon>
        <taxon>Bacilli</taxon>
        <taxon>Bacillales</taxon>
        <taxon>Bacillaceae</taxon>
        <taxon>Bacillus</taxon>
    </lineage>
</organism>
<keyword evidence="8" id="KW-0720">Serine protease</keyword>
<name>I3E5G8_BACMT</name>
<keyword evidence="7" id="KW-0378">Hydrolase</keyword>
<protein>
    <recommendedName>
        <fullName evidence="5">Cyanophycinase</fullName>
        <ecNumber evidence="4">3.4.15.6</ecNumber>
    </recommendedName>
</protein>
<proteinExistence type="inferred from homology"/>
<dbReference type="GO" id="GO:0008241">
    <property type="term" value="F:peptidyl-dipeptidase activity"/>
    <property type="evidence" value="ECO:0007669"/>
    <property type="project" value="UniProtKB-EC"/>
</dbReference>
<evidence type="ECO:0000256" key="1">
    <source>
        <dbReference type="ARBA" id="ARBA00001092"/>
    </source>
</evidence>
<dbReference type="eggNOG" id="COG4242">
    <property type="taxonomic scope" value="Bacteria"/>
</dbReference>
<evidence type="ECO:0000256" key="4">
    <source>
        <dbReference type="ARBA" id="ARBA00013115"/>
    </source>
</evidence>
<feature type="active site" description="Charge relay system" evidence="9">
    <location>
        <position position="127"/>
    </location>
</feature>
<comment type="catalytic activity">
    <reaction evidence="1">
        <text>[L-4-(L-arginin-2-N-yl)aspartate](n) + H2O = [L-4-(L-arginin-2-N-yl)aspartate](n-1) + L-4-(L-arginin-2-N-yl)aspartate</text>
        <dbReference type="Rhea" id="RHEA:12845"/>
        <dbReference type="Rhea" id="RHEA-COMP:13728"/>
        <dbReference type="Rhea" id="RHEA-COMP:13734"/>
        <dbReference type="ChEBI" id="CHEBI:15377"/>
        <dbReference type="ChEBI" id="CHEBI:137986"/>
        <dbReference type="ChEBI" id="CHEBI:137991"/>
        <dbReference type="EC" id="3.4.15.6"/>
    </reaction>
</comment>
<dbReference type="Proteomes" id="UP000010523">
    <property type="component" value="Unassembled WGS sequence"/>
</dbReference>
<dbReference type="Gene3D" id="3.40.50.880">
    <property type="match status" value="1"/>
</dbReference>
<dbReference type="STRING" id="997296.PB1_02330"/>
<dbReference type="InterPro" id="IPR005320">
    <property type="entry name" value="Peptidase_S51"/>
</dbReference>
<dbReference type="SUPFAM" id="SSF52317">
    <property type="entry name" value="Class I glutamine amidotransferase-like"/>
    <property type="match status" value="1"/>
</dbReference>
<dbReference type="InterPro" id="IPR011811">
    <property type="entry name" value="Peptidase_S51_cyanophycinase"/>
</dbReference>
<gene>
    <name evidence="10" type="ORF">PB1_02330</name>
</gene>
<dbReference type="Pfam" id="PF03575">
    <property type="entry name" value="Peptidase_S51"/>
    <property type="match status" value="1"/>
</dbReference>
<sequence>MNGELLIIGGHEEKYNGEGILQKFIELAKKNKGSIGILPTASEIPDEVSADYINVFRKLNAEDIKVLNIKSRNEANAEDFLDTMSQLSALFITGGDQSRLAEIVGKTKLYDAIFERWKNGMVIAGTSAGASIMGKFMIASAKTKENDKGLKIDIESGFGFLNTLIDQHFSQRARFGRLLGAIAENPNLIGIGIDENTAILVENDKFKVYGEHQVFVIDGNEGSLVDLAISESGGEELTISNFKLHTLTNGFSFDLNTRQLINRKED</sequence>
<keyword evidence="11" id="KW-1185">Reference proteome</keyword>
<dbReference type="PANTHER" id="PTHR36175:SF1">
    <property type="entry name" value="CYANOPHYCINASE"/>
    <property type="match status" value="1"/>
</dbReference>
<dbReference type="PATRIC" id="fig|997296.3.peg.520"/>
<dbReference type="OrthoDB" id="9799980at2"/>
<dbReference type="NCBIfam" id="TIGR02069">
    <property type="entry name" value="cyanophycinase"/>
    <property type="match status" value="1"/>
</dbReference>
<evidence type="ECO:0000256" key="7">
    <source>
        <dbReference type="ARBA" id="ARBA00022801"/>
    </source>
</evidence>
<accession>I3E5G8</accession>
<dbReference type="GO" id="GO:0006508">
    <property type="term" value="P:proteolysis"/>
    <property type="evidence" value="ECO:0007669"/>
    <property type="project" value="UniProtKB-KW"/>
</dbReference>
<feature type="active site" description="Charge relay system" evidence="9">
    <location>
        <position position="168"/>
    </location>
</feature>
<evidence type="ECO:0000256" key="3">
    <source>
        <dbReference type="ARBA" id="ARBA00006534"/>
    </source>
</evidence>
<evidence type="ECO:0000313" key="10">
    <source>
        <dbReference type="EMBL" id="EIJ81739.1"/>
    </source>
</evidence>
<evidence type="ECO:0000256" key="9">
    <source>
        <dbReference type="PIRSR" id="PIRSR032067-1"/>
    </source>
</evidence>
<keyword evidence="6" id="KW-0645">Protease</keyword>
<dbReference type="EMBL" id="AFEU01000001">
    <property type="protein sequence ID" value="EIJ81739.1"/>
    <property type="molecule type" value="Genomic_DNA"/>
</dbReference>
<comment type="caution">
    <text evidence="10">The sequence shown here is derived from an EMBL/GenBank/DDBJ whole genome shotgun (WGS) entry which is preliminary data.</text>
</comment>
<dbReference type="RefSeq" id="WP_003350481.1">
    <property type="nucleotide sequence ID" value="NZ_AFEU01000001.1"/>
</dbReference>
<reference evidence="10 11" key="1">
    <citation type="journal article" date="2012" name="Appl. Environ. Microbiol.">
        <title>Genome Sequence of Thermotolerant Bacillus methanolicus: Features and Regulation Related to Methylotrophy and Production of L-Lysine and L-Glutamate from Methanol.</title>
        <authorList>
            <person name="Heggeset T.M."/>
            <person name="Krog A."/>
            <person name="Balzer S."/>
            <person name="Wentzel A."/>
            <person name="Ellingsen T.E."/>
            <person name="Brautaset T."/>
        </authorList>
    </citation>
    <scope>NUCLEOTIDE SEQUENCE [LARGE SCALE GENOMIC DNA]</scope>
    <source>
        <strain evidence="10 11">PB1</strain>
    </source>
</reference>
<dbReference type="PANTHER" id="PTHR36175">
    <property type="entry name" value="CYANOPHYCINASE"/>
    <property type="match status" value="1"/>
</dbReference>
<evidence type="ECO:0000256" key="5">
    <source>
        <dbReference type="ARBA" id="ARBA00015719"/>
    </source>
</evidence>
<evidence type="ECO:0000313" key="11">
    <source>
        <dbReference type="Proteomes" id="UP000010523"/>
    </source>
</evidence>